<proteinExistence type="predicted"/>
<reference evidence="1 2" key="1">
    <citation type="journal article" date="2016" name="Nat. Commun.">
        <title>Thousands of microbial genomes shed light on interconnected biogeochemical processes in an aquifer system.</title>
        <authorList>
            <person name="Anantharaman K."/>
            <person name="Brown C.T."/>
            <person name="Hug L.A."/>
            <person name="Sharon I."/>
            <person name="Castelle C.J."/>
            <person name="Probst A.J."/>
            <person name="Thomas B.C."/>
            <person name="Singh A."/>
            <person name="Wilkins M.J."/>
            <person name="Karaoz U."/>
            <person name="Brodie E.L."/>
            <person name="Williams K.H."/>
            <person name="Hubbard S.S."/>
            <person name="Banfield J.F."/>
        </authorList>
    </citation>
    <scope>NUCLEOTIDE SEQUENCE [LARGE SCALE GENOMIC DNA]</scope>
</reference>
<comment type="caution">
    <text evidence="1">The sequence shown here is derived from an EMBL/GenBank/DDBJ whole genome shotgun (WGS) entry which is preliminary data.</text>
</comment>
<protein>
    <submittedName>
        <fullName evidence="1">Uncharacterized protein</fullName>
    </submittedName>
</protein>
<dbReference type="EMBL" id="MFLC01000002">
    <property type="protein sequence ID" value="OGG55397.1"/>
    <property type="molecule type" value="Genomic_DNA"/>
</dbReference>
<gene>
    <name evidence="1" type="ORF">A3D62_03390</name>
</gene>
<accession>A0A1F6D205</accession>
<dbReference type="Proteomes" id="UP000177659">
    <property type="component" value="Unassembled WGS sequence"/>
</dbReference>
<name>A0A1F6D205_9BACT</name>
<dbReference type="AlphaFoldDB" id="A0A1F6D205"/>
<evidence type="ECO:0000313" key="2">
    <source>
        <dbReference type="Proteomes" id="UP000177659"/>
    </source>
</evidence>
<organism evidence="1 2">
    <name type="scientific">Candidatus Kaiserbacteria bacterium RIFCSPHIGHO2_02_FULL_49_11</name>
    <dbReference type="NCBI Taxonomy" id="1798489"/>
    <lineage>
        <taxon>Bacteria</taxon>
        <taxon>Candidatus Kaiseribacteriota</taxon>
    </lineage>
</organism>
<evidence type="ECO:0000313" key="1">
    <source>
        <dbReference type="EMBL" id="OGG55397.1"/>
    </source>
</evidence>
<sequence>MHPDVGFPKDFAGLLQASGLTDLRKTFVTSILWQHAVNRELVEDFYVVVDHYEHKILANEEDDLIHVPREGFIPVGKYLMRDKRTCKKFVTLTVLVKFKAH</sequence>